<dbReference type="AlphaFoldDB" id="A0A2D3UXR4"/>
<gene>
    <name evidence="1" type="ORF">RCC_02929</name>
</gene>
<proteinExistence type="predicted"/>
<sequence>MTARLLFCIAEEAKPFTRMASNIEMEGDGPKVFTVVKSRDLVVNNRMAELRKGGLTGTEDFQTEFIGASVRDCQE</sequence>
<protein>
    <submittedName>
        <fullName evidence="1">Uncharacterized protein</fullName>
    </submittedName>
</protein>
<dbReference type="OrthoDB" id="4456803at2759"/>
<dbReference type="RefSeq" id="XP_023623990.1">
    <property type="nucleotide sequence ID" value="XM_023768222.1"/>
</dbReference>
<dbReference type="EMBL" id="FJUY01000003">
    <property type="protein sequence ID" value="CZT17097.1"/>
    <property type="molecule type" value="Genomic_DNA"/>
</dbReference>
<evidence type="ECO:0000313" key="1">
    <source>
        <dbReference type="EMBL" id="CZT17097.1"/>
    </source>
</evidence>
<keyword evidence="2" id="KW-1185">Reference proteome</keyword>
<dbReference type="GeneID" id="35598140"/>
<accession>A0A2D3UXR4</accession>
<dbReference type="Proteomes" id="UP000225277">
    <property type="component" value="Unassembled WGS sequence"/>
</dbReference>
<organism evidence="1 2">
    <name type="scientific">Ramularia collo-cygni</name>
    <dbReference type="NCBI Taxonomy" id="112498"/>
    <lineage>
        <taxon>Eukaryota</taxon>
        <taxon>Fungi</taxon>
        <taxon>Dikarya</taxon>
        <taxon>Ascomycota</taxon>
        <taxon>Pezizomycotina</taxon>
        <taxon>Dothideomycetes</taxon>
        <taxon>Dothideomycetidae</taxon>
        <taxon>Mycosphaerellales</taxon>
        <taxon>Mycosphaerellaceae</taxon>
        <taxon>Ramularia</taxon>
    </lineage>
</organism>
<name>A0A2D3UXR4_9PEZI</name>
<evidence type="ECO:0000313" key="2">
    <source>
        <dbReference type="Proteomes" id="UP000225277"/>
    </source>
</evidence>
<reference evidence="1 2" key="1">
    <citation type="submission" date="2016-03" db="EMBL/GenBank/DDBJ databases">
        <authorList>
            <person name="Ploux O."/>
        </authorList>
    </citation>
    <scope>NUCLEOTIDE SEQUENCE [LARGE SCALE GENOMIC DNA]</scope>
    <source>
        <strain evidence="1 2">URUG2</strain>
    </source>
</reference>